<dbReference type="SUPFAM" id="SSF56112">
    <property type="entry name" value="Protein kinase-like (PK-like)"/>
    <property type="match status" value="1"/>
</dbReference>
<dbReference type="InterPro" id="IPR052451">
    <property type="entry name" value="Ser/Thr_kinase-like"/>
</dbReference>
<feature type="domain" description="Protein kinase" evidence="1">
    <location>
        <begin position="1"/>
        <end position="86"/>
    </location>
</feature>
<dbReference type="Gene3D" id="1.10.510.10">
    <property type="entry name" value="Transferase(Phosphotransferase) domain 1"/>
    <property type="match status" value="1"/>
</dbReference>
<dbReference type="PANTHER" id="PTHR48008:SF14">
    <property type="entry name" value="PROTEIN KINASE DOMAIN-CONTAINING PROTEIN"/>
    <property type="match status" value="1"/>
</dbReference>
<organism evidence="2 3">
    <name type="scientific">Datura stramonium</name>
    <name type="common">Jimsonweed</name>
    <name type="synonym">Common thornapple</name>
    <dbReference type="NCBI Taxonomy" id="4076"/>
    <lineage>
        <taxon>Eukaryota</taxon>
        <taxon>Viridiplantae</taxon>
        <taxon>Streptophyta</taxon>
        <taxon>Embryophyta</taxon>
        <taxon>Tracheophyta</taxon>
        <taxon>Spermatophyta</taxon>
        <taxon>Magnoliopsida</taxon>
        <taxon>eudicotyledons</taxon>
        <taxon>Gunneridae</taxon>
        <taxon>Pentapetalae</taxon>
        <taxon>asterids</taxon>
        <taxon>lamiids</taxon>
        <taxon>Solanales</taxon>
        <taxon>Solanaceae</taxon>
        <taxon>Solanoideae</taxon>
        <taxon>Datureae</taxon>
        <taxon>Datura</taxon>
    </lineage>
</organism>
<reference evidence="2 3" key="1">
    <citation type="journal article" date="2021" name="BMC Genomics">
        <title>Datura genome reveals duplications of psychoactive alkaloid biosynthetic genes and high mutation rate following tissue culture.</title>
        <authorList>
            <person name="Rajewski A."/>
            <person name="Carter-House D."/>
            <person name="Stajich J."/>
            <person name="Litt A."/>
        </authorList>
    </citation>
    <scope>NUCLEOTIDE SEQUENCE [LARGE SCALE GENOMIC DNA]</scope>
    <source>
        <strain evidence="2">AR-01</strain>
    </source>
</reference>
<dbReference type="InterPro" id="IPR000719">
    <property type="entry name" value="Prot_kinase_dom"/>
</dbReference>
<comment type="caution">
    <text evidence="2">The sequence shown here is derived from an EMBL/GenBank/DDBJ whole genome shotgun (WGS) entry which is preliminary data.</text>
</comment>
<dbReference type="Pfam" id="PF00069">
    <property type="entry name" value="Pkinase"/>
    <property type="match status" value="1"/>
</dbReference>
<evidence type="ECO:0000313" key="3">
    <source>
        <dbReference type="Proteomes" id="UP000823775"/>
    </source>
</evidence>
<protein>
    <recommendedName>
        <fullName evidence="1">Protein kinase domain-containing protein</fullName>
    </recommendedName>
</protein>
<dbReference type="PANTHER" id="PTHR48008">
    <property type="entry name" value="LEUCINE-RICH REPEAT RECEPTOR-LIKE PROTEIN KINASE IMK3-RELATED"/>
    <property type="match status" value="1"/>
</dbReference>
<gene>
    <name evidence="2" type="ORF">HAX54_017096</name>
</gene>
<evidence type="ECO:0000313" key="2">
    <source>
        <dbReference type="EMBL" id="MCD9559238.1"/>
    </source>
</evidence>
<accession>A0ABS8ULJ6</accession>
<evidence type="ECO:0000259" key="1">
    <source>
        <dbReference type="PROSITE" id="PS50011"/>
    </source>
</evidence>
<keyword evidence="3" id="KW-1185">Reference proteome</keyword>
<feature type="non-terminal residue" evidence="2">
    <location>
        <position position="86"/>
    </location>
</feature>
<proteinExistence type="predicted"/>
<name>A0ABS8ULJ6_DATST</name>
<sequence>MLDVVVAIEYLHHGHDTPVVHCELKPINVLLDEDMVAHVCDFGISKILAISNSRAHTETLRTLGYIAPGKDITLISQFETMVENVM</sequence>
<dbReference type="Proteomes" id="UP000823775">
    <property type="component" value="Unassembled WGS sequence"/>
</dbReference>
<dbReference type="InterPro" id="IPR011009">
    <property type="entry name" value="Kinase-like_dom_sf"/>
</dbReference>
<dbReference type="PROSITE" id="PS50011">
    <property type="entry name" value="PROTEIN_KINASE_DOM"/>
    <property type="match status" value="1"/>
</dbReference>
<dbReference type="EMBL" id="JACEIK010002114">
    <property type="protein sequence ID" value="MCD9559238.1"/>
    <property type="molecule type" value="Genomic_DNA"/>
</dbReference>